<protein>
    <submittedName>
        <fullName evidence="2">Uncharacterized protein YhfF</fullName>
    </submittedName>
</protein>
<dbReference type="SMART" id="SM01022">
    <property type="entry name" value="ASCH"/>
    <property type="match status" value="1"/>
</dbReference>
<keyword evidence="3" id="KW-1185">Reference proteome</keyword>
<dbReference type="OrthoDB" id="9807542at2"/>
<reference evidence="2 3" key="1">
    <citation type="submission" date="2016-10" db="EMBL/GenBank/DDBJ databases">
        <authorList>
            <person name="de Groot N.N."/>
        </authorList>
    </citation>
    <scope>NUCLEOTIDE SEQUENCE [LARGE SCALE GENOMIC DNA]</scope>
    <source>
        <strain evidence="2 3">DSM 18978</strain>
    </source>
</reference>
<name>A0A1G5GTC5_9FIRM</name>
<dbReference type="PANTHER" id="PTHR39203:SF1">
    <property type="entry name" value="CYTOPLASMIC PROTEIN"/>
    <property type="match status" value="1"/>
</dbReference>
<dbReference type="InterPro" id="IPR007374">
    <property type="entry name" value="ASCH_domain"/>
</dbReference>
<accession>A0A1G5GTC5</accession>
<dbReference type="SUPFAM" id="SSF88697">
    <property type="entry name" value="PUA domain-like"/>
    <property type="match status" value="1"/>
</dbReference>
<dbReference type="PANTHER" id="PTHR39203">
    <property type="entry name" value="CYTOPLASMIC PROTEIN-RELATED"/>
    <property type="match status" value="1"/>
</dbReference>
<feature type="domain" description="ASCH" evidence="1">
    <location>
        <begin position="16"/>
        <end position="132"/>
    </location>
</feature>
<dbReference type="STRING" id="1120976.SAMN03080606_01760"/>
<evidence type="ECO:0000259" key="1">
    <source>
        <dbReference type="SMART" id="SM01022"/>
    </source>
</evidence>
<proteinExistence type="predicted"/>
<evidence type="ECO:0000313" key="2">
    <source>
        <dbReference type="EMBL" id="SCY54430.1"/>
    </source>
</evidence>
<dbReference type="RefSeq" id="WP_091542420.1">
    <property type="nucleotide sequence ID" value="NZ_FMUS01000010.1"/>
</dbReference>
<dbReference type="EMBL" id="FMUS01000010">
    <property type="protein sequence ID" value="SCY54430.1"/>
    <property type="molecule type" value="Genomic_DNA"/>
</dbReference>
<dbReference type="Gene3D" id="3.10.400.10">
    <property type="entry name" value="Sulfate adenylyltransferase"/>
    <property type="match status" value="1"/>
</dbReference>
<organism evidence="2 3">
    <name type="scientific">Alkaliphilus peptidifermentans DSM 18978</name>
    <dbReference type="NCBI Taxonomy" id="1120976"/>
    <lineage>
        <taxon>Bacteria</taxon>
        <taxon>Bacillati</taxon>
        <taxon>Bacillota</taxon>
        <taxon>Clostridia</taxon>
        <taxon>Peptostreptococcales</taxon>
        <taxon>Natronincolaceae</taxon>
        <taxon>Alkaliphilus</taxon>
    </lineage>
</organism>
<dbReference type="AlphaFoldDB" id="A0A1G5GTC5"/>
<dbReference type="Pfam" id="PF04266">
    <property type="entry name" value="ASCH"/>
    <property type="match status" value="1"/>
</dbReference>
<dbReference type="InterPro" id="IPR009326">
    <property type="entry name" value="DUF984"/>
</dbReference>
<evidence type="ECO:0000313" key="3">
    <source>
        <dbReference type="Proteomes" id="UP000198636"/>
    </source>
</evidence>
<sequence>MLIYPHKAVFGWDGDNGIGDMLILDITDGKKTATCSFKEEYTELELQELFETKGRIVTVEDHEGIPRCNIRIIDIFETTFGNPDLRLVKGEGNGEDVKKFQEDHRHAWNQTVKDKKLTDDTLLIVELFELVEVAKLV</sequence>
<gene>
    <name evidence="2" type="ORF">SAMN03080606_01760</name>
</gene>
<dbReference type="Proteomes" id="UP000198636">
    <property type="component" value="Unassembled WGS sequence"/>
</dbReference>
<dbReference type="InterPro" id="IPR015947">
    <property type="entry name" value="PUA-like_sf"/>
</dbReference>